<dbReference type="Gene3D" id="3.20.20.140">
    <property type="entry name" value="Metal-dependent hydrolases"/>
    <property type="match status" value="1"/>
</dbReference>
<keyword evidence="2" id="KW-0378">Hydrolase</keyword>
<proteinExistence type="inferred from homology"/>
<dbReference type="AlphaFoldDB" id="A0A210QDJ3"/>
<evidence type="ECO:0000256" key="2">
    <source>
        <dbReference type="ARBA" id="ARBA00022801"/>
    </source>
</evidence>
<evidence type="ECO:0000256" key="1">
    <source>
        <dbReference type="ARBA" id="ARBA00009275"/>
    </source>
</evidence>
<dbReference type="Pfam" id="PF01026">
    <property type="entry name" value="TatD_DNase"/>
    <property type="match status" value="1"/>
</dbReference>
<dbReference type="CDD" id="cd01310">
    <property type="entry name" value="TatD_DNAse"/>
    <property type="match status" value="1"/>
</dbReference>
<dbReference type="PANTHER" id="PTHR46363:SF1">
    <property type="entry name" value="DEOXYRIBONUCLEASE TATDN2-RELATED"/>
    <property type="match status" value="1"/>
</dbReference>
<evidence type="ECO:0000313" key="4">
    <source>
        <dbReference type="Proteomes" id="UP000242188"/>
    </source>
</evidence>
<dbReference type="EMBL" id="NEDP02004076">
    <property type="protein sequence ID" value="OWF46795.1"/>
    <property type="molecule type" value="Genomic_DNA"/>
</dbReference>
<organism evidence="3 4">
    <name type="scientific">Mizuhopecten yessoensis</name>
    <name type="common">Japanese scallop</name>
    <name type="synonym">Patinopecten yessoensis</name>
    <dbReference type="NCBI Taxonomy" id="6573"/>
    <lineage>
        <taxon>Eukaryota</taxon>
        <taxon>Metazoa</taxon>
        <taxon>Spiralia</taxon>
        <taxon>Lophotrochozoa</taxon>
        <taxon>Mollusca</taxon>
        <taxon>Bivalvia</taxon>
        <taxon>Autobranchia</taxon>
        <taxon>Pteriomorphia</taxon>
        <taxon>Pectinida</taxon>
        <taxon>Pectinoidea</taxon>
        <taxon>Pectinidae</taxon>
        <taxon>Mizuhopecten</taxon>
    </lineage>
</organism>
<dbReference type="InterPro" id="IPR018228">
    <property type="entry name" value="DNase_TatD-rel_CS"/>
</dbReference>
<dbReference type="OrthoDB" id="9980814at2759"/>
<accession>A0A210QDJ3</accession>
<sequence length="447" mass="50473">MRALLAELGRRNIGRDSLDGLLEWSKEGGILDNCSTSLFHDGDMRLLQAFNRVYGSGTNTPVSGGQLGEGIQRLLHLRVLLTAIHMTAGSEELVNFKMGGVPKESVELVDSHFHLDMWCRRSQEPRIGEEGPDSATQLVLVIANYCYTRNWPTGSARRDIRRDTRVRSSFGIHPRLAALESDQTLRKWGWELERLMDVQGTLSVGECGLDTSGRTSWRVLQRQKMIFESQVRIAARRGLPIVIHCRGGMRTSEECLTLLGRHLMKTHRVHRHCFTGDLAEHKMWSQAFPNCKFGISPLVLRDQSHRSVVKQLLKQDLLIESDAPYLPLERGGVGSPFQVEGVVEAIAEDRAISIRSVAEATTRNARGLYHIEWGRVWCCDTVPEWPELVPTSSGQARITEVFRVRNSVDQDLGLDRRTCIAEPFPERIGITHSRQAACMFEDSLELW</sequence>
<protein>
    <submittedName>
        <fullName evidence="3">Deoxyribonuclease YabD</fullName>
    </submittedName>
</protein>
<dbReference type="InterPro" id="IPR032466">
    <property type="entry name" value="Metal_Hydrolase"/>
</dbReference>
<dbReference type="PANTHER" id="PTHR46363">
    <property type="entry name" value="DEOXYRIBONUCLEASE TATDN2-RELATED"/>
    <property type="match status" value="1"/>
</dbReference>
<name>A0A210QDJ3_MIZYE</name>
<comment type="similarity">
    <text evidence="1">Belongs to the metallo-dependent hydrolases superfamily. TatD-type hydrolase family.</text>
</comment>
<dbReference type="Proteomes" id="UP000242188">
    <property type="component" value="Unassembled WGS sequence"/>
</dbReference>
<evidence type="ECO:0000313" key="3">
    <source>
        <dbReference type="EMBL" id="OWF46795.1"/>
    </source>
</evidence>
<reference evidence="3 4" key="1">
    <citation type="journal article" date="2017" name="Nat. Ecol. Evol.">
        <title>Scallop genome provides insights into evolution of bilaterian karyotype and development.</title>
        <authorList>
            <person name="Wang S."/>
            <person name="Zhang J."/>
            <person name="Jiao W."/>
            <person name="Li J."/>
            <person name="Xun X."/>
            <person name="Sun Y."/>
            <person name="Guo X."/>
            <person name="Huan P."/>
            <person name="Dong B."/>
            <person name="Zhang L."/>
            <person name="Hu X."/>
            <person name="Sun X."/>
            <person name="Wang J."/>
            <person name="Zhao C."/>
            <person name="Wang Y."/>
            <person name="Wang D."/>
            <person name="Huang X."/>
            <person name="Wang R."/>
            <person name="Lv J."/>
            <person name="Li Y."/>
            <person name="Zhang Z."/>
            <person name="Liu B."/>
            <person name="Lu W."/>
            <person name="Hui Y."/>
            <person name="Liang J."/>
            <person name="Zhou Z."/>
            <person name="Hou R."/>
            <person name="Li X."/>
            <person name="Liu Y."/>
            <person name="Li H."/>
            <person name="Ning X."/>
            <person name="Lin Y."/>
            <person name="Zhao L."/>
            <person name="Xing Q."/>
            <person name="Dou J."/>
            <person name="Li Y."/>
            <person name="Mao J."/>
            <person name="Guo H."/>
            <person name="Dou H."/>
            <person name="Li T."/>
            <person name="Mu C."/>
            <person name="Jiang W."/>
            <person name="Fu Q."/>
            <person name="Fu X."/>
            <person name="Miao Y."/>
            <person name="Liu J."/>
            <person name="Yu Q."/>
            <person name="Li R."/>
            <person name="Liao H."/>
            <person name="Li X."/>
            <person name="Kong Y."/>
            <person name="Jiang Z."/>
            <person name="Chourrout D."/>
            <person name="Li R."/>
            <person name="Bao Z."/>
        </authorList>
    </citation>
    <scope>NUCLEOTIDE SEQUENCE [LARGE SCALE GENOMIC DNA]</scope>
    <source>
        <strain evidence="3 4">PY_sf001</strain>
    </source>
</reference>
<dbReference type="PROSITE" id="PS01137">
    <property type="entry name" value="TATD_1"/>
    <property type="match status" value="1"/>
</dbReference>
<dbReference type="SUPFAM" id="SSF51556">
    <property type="entry name" value="Metallo-dependent hydrolases"/>
    <property type="match status" value="1"/>
</dbReference>
<comment type="caution">
    <text evidence="3">The sequence shown here is derived from an EMBL/GenBank/DDBJ whole genome shotgun (WGS) entry which is preliminary data.</text>
</comment>
<gene>
    <name evidence="3" type="ORF">KP79_PYT22286</name>
</gene>
<dbReference type="InterPro" id="IPR001130">
    <property type="entry name" value="TatD-like"/>
</dbReference>
<keyword evidence="4" id="KW-1185">Reference proteome</keyword>
<dbReference type="GO" id="GO:0016788">
    <property type="term" value="F:hydrolase activity, acting on ester bonds"/>
    <property type="evidence" value="ECO:0007669"/>
    <property type="project" value="InterPro"/>
</dbReference>